<reference evidence="3 4" key="1">
    <citation type="submission" date="2022-04" db="EMBL/GenBank/DDBJ databases">
        <title>Positive selection, recombination, and allopatry shape intraspecific diversity of widespread and dominant cyanobacteria.</title>
        <authorList>
            <person name="Wei J."/>
            <person name="Shu W."/>
            <person name="Hu C."/>
        </authorList>
    </citation>
    <scope>NUCLEOTIDE SEQUENCE [LARGE SCALE GENOMIC DNA]</scope>
    <source>
        <strain evidence="3 4">DQ-A4</strain>
    </source>
</reference>
<accession>A0ABV0K238</accession>
<dbReference type="SUPFAM" id="SSF141868">
    <property type="entry name" value="EAL domain-like"/>
    <property type="match status" value="1"/>
</dbReference>
<name>A0ABV0K238_9CYAN</name>
<dbReference type="SMART" id="SM00267">
    <property type="entry name" value="GGDEF"/>
    <property type="match status" value="1"/>
</dbReference>
<dbReference type="SMART" id="SM00052">
    <property type="entry name" value="EAL"/>
    <property type="match status" value="1"/>
</dbReference>
<dbReference type="Proteomes" id="UP001482513">
    <property type="component" value="Unassembled WGS sequence"/>
</dbReference>
<evidence type="ECO:0000313" key="3">
    <source>
        <dbReference type="EMBL" id="MEP0946845.1"/>
    </source>
</evidence>
<evidence type="ECO:0000313" key="4">
    <source>
        <dbReference type="Proteomes" id="UP001482513"/>
    </source>
</evidence>
<comment type="caution">
    <text evidence="3">The sequence shown here is derived from an EMBL/GenBank/DDBJ whole genome shotgun (WGS) entry which is preliminary data.</text>
</comment>
<dbReference type="Gene3D" id="3.20.20.450">
    <property type="entry name" value="EAL domain"/>
    <property type="match status" value="1"/>
</dbReference>
<dbReference type="InterPro" id="IPR000160">
    <property type="entry name" value="GGDEF_dom"/>
</dbReference>
<evidence type="ECO:0000259" key="1">
    <source>
        <dbReference type="PROSITE" id="PS50883"/>
    </source>
</evidence>
<organism evidence="3 4">
    <name type="scientific">Leptolyngbya subtilissima DQ-A4</name>
    <dbReference type="NCBI Taxonomy" id="2933933"/>
    <lineage>
        <taxon>Bacteria</taxon>
        <taxon>Bacillati</taxon>
        <taxon>Cyanobacteriota</taxon>
        <taxon>Cyanophyceae</taxon>
        <taxon>Leptolyngbyales</taxon>
        <taxon>Leptolyngbyaceae</taxon>
        <taxon>Leptolyngbya group</taxon>
        <taxon>Leptolyngbya</taxon>
    </lineage>
</organism>
<dbReference type="PANTHER" id="PTHR44757:SF2">
    <property type="entry name" value="BIOFILM ARCHITECTURE MAINTENANCE PROTEIN MBAA"/>
    <property type="match status" value="1"/>
</dbReference>
<proteinExistence type="predicted"/>
<dbReference type="CDD" id="cd01948">
    <property type="entry name" value="EAL"/>
    <property type="match status" value="1"/>
</dbReference>
<gene>
    <name evidence="3" type="ORF">NC992_08170</name>
</gene>
<dbReference type="Pfam" id="PF00563">
    <property type="entry name" value="EAL"/>
    <property type="match status" value="1"/>
</dbReference>
<dbReference type="PROSITE" id="PS50883">
    <property type="entry name" value="EAL"/>
    <property type="match status" value="1"/>
</dbReference>
<dbReference type="PROSITE" id="PS50887">
    <property type="entry name" value="GGDEF"/>
    <property type="match status" value="1"/>
</dbReference>
<dbReference type="Gene3D" id="3.30.450.20">
    <property type="entry name" value="PAS domain"/>
    <property type="match status" value="1"/>
</dbReference>
<sequence length="577" mass="63556">MSQPSCPDAEMYLAVLSALPDAVVVVDLNGALLFCNAAAKALLPGGIAGLGGSGNQPDYQVLDPQQQPLTPAELPLNRVLVGQRLHNEELILAVEQPPQTHWVACSGGLSSGMALLTLRDISAAKQQEASLVQQAFYDPLTGLPNRHLLIDRLGQALACAQDDPHRVMALLVIGLEQFKLINDNLGHQVGDEMLVELGTRLQAQVGSDNTVARLGRDEFAVLLDNLTSQASAITLTETIHAIVQQPFGLQPQQVHVNASIGVAFGSETYQSAFDWLRDADAAMEQIKEHPDLGWQVFDSSLRVQQDLRLQTEVDLRQALDRGELRLHYQPIVIISNEEICGFEALVRWQHPTRGLLMPGEFIHIAETSGLIIPLGWWVLTEACRQMQVWTEQYPAMAEFTVSVNMSSKQFSQQNIVEKIQKILDDTGFVARRLKIELTEGVLIDHSDGIIATLQQIRAIGIKLLVDDFGTGYSSLSYLHRFPFDCLKIDRSFIENADQDFEKLEILQSVVRLAWNLGLDVVAEGVETPRHHAQLKALRCELGQGYLFSRPLAPAAVEAMMAEKAASLSDLPTVTRPT</sequence>
<dbReference type="InterPro" id="IPR000014">
    <property type="entry name" value="PAS"/>
</dbReference>
<dbReference type="InterPro" id="IPR043128">
    <property type="entry name" value="Rev_trsase/Diguanyl_cyclase"/>
</dbReference>
<protein>
    <submittedName>
        <fullName evidence="3">Sensor domain-containing phosphodiesterase</fullName>
    </submittedName>
</protein>
<dbReference type="CDD" id="cd01949">
    <property type="entry name" value="GGDEF"/>
    <property type="match status" value="1"/>
</dbReference>
<dbReference type="SMART" id="SM00091">
    <property type="entry name" value="PAS"/>
    <property type="match status" value="1"/>
</dbReference>
<dbReference type="PANTHER" id="PTHR44757">
    <property type="entry name" value="DIGUANYLATE CYCLASE DGCP"/>
    <property type="match status" value="1"/>
</dbReference>
<dbReference type="Pfam" id="PF00990">
    <property type="entry name" value="GGDEF"/>
    <property type="match status" value="1"/>
</dbReference>
<dbReference type="EMBL" id="JAMPKX010000002">
    <property type="protein sequence ID" value="MEP0946845.1"/>
    <property type="molecule type" value="Genomic_DNA"/>
</dbReference>
<dbReference type="InterPro" id="IPR001633">
    <property type="entry name" value="EAL_dom"/>
</dbReference>
<dbReference type="NCBIfam" id="TIGR00254">
    <property type="entry name" value="GGDEF"/>
    <property type="match status" value="1"/>
</dbReference>
<dbReference type="RefSeq" id="WP_190696936.1">
    <property type="nucleotide sequence ID" value="NZ_JAMPKX010000002.1"/>
</dbReference>
<keyword evidence="4" id="KW-1185">Reference proteome</keyword>
<dbReference type="InterPro" id="IPR035919">
    <property type="entry name" value="EAL_sf"/>
</dbReference>
<dbReference type="InterPro" id="IPR052155">
    <property type="entry name" value="Biofilm_reg_signaling"/>
</dbReference>
<feature type="domain" description="EAL" evidence="1">
    <location>
        <begin position="308"/>
        <end position="564"/>
    </location>
</feature>
<dbReference type="Gene3D" id="3.30.70.270">
    <property type="match status" value="1"/>
</dbReference>
<evidence type="ECO:0000259" key="2">
    <source>
        <dbReference type="PROSITE" id="PS50887"/>
    </source>
</evidence>
<dbReference type="InterPro" id="IPR029787">
    <property type="entry name" value="Nucleotide_cyclase"/>
</dbReference>
<feature type="domain" description="GGDEF" evidence="2">
    <location>
        <begin position="166"/>
        <end position="299"/>
    </location>
</feature>
<dbReference type="SUPFAM" id="SSF55073">
    <property type="entry name" value="Nucleotide cyclase"/>
    <property type="match status" value="1"/>
</dbReference>